<feature type="domain" description="Csd3-like second N-terminal" evidence="10">
    <location>
        <begin position="65"/>
        <end position="175"/>
    </location>
</feature>
<dbReference type="InterPro" id="IPR050570">
    <property type="entry name" value="Cell_wall_metabolism_enzyme"/>
</dbReference>
<sequence length="319" mass="35683">MPSFSGEDQKMKLKYLTFISINLTFIILSISLLYFSSNHSDVTNGSKISTSSQNNVSDKEKQKPDNLVINGTINDSFFSSALNAGLTSKQIFSFTEALHNSVNFIDGIEDGTPYSIVLDKDTSHIRSFFYTENNRLHTIQLANNGSYYNELGVNLSSNKLILPTGNLFRISSHFSKERKHPIVGIVQAHVGTDYATPIGTPVMSVSKGIVSRSEYHPLAGNFISIKHNNGITTRYLHLNDRYVNKGDHVYKGEMIGKTGNSGRTTGPHLHFEYIVNNVPQDFTKLYNNIEMPLNNKNQKKLLKCINLSKTLITKILKEA</sequence>
<feature type="domain" description="M23ase beta-sheet core" evidence="9">
    <location>
        <begin position="188"/>
        <end position="281"/>
    </location>
</feature>
<dbReference type="PANTHER" id="PTHR21666:SF288">
    <property type="entry name" value="CELL DIVISION PROTEIN YTFB"/>
    <property type="match status" value="1"/>
</dbReference>
<dbReference type="Pfam" id="PF19425">
    <property type="entry name" value="Csd3_N2"/>
    <property type="match status" value="1"/>
</dbReference>
<keyword evidence="8" id="KW-0472">Membrane</keyword>
<reference evidence="11 12" key="1">
    <citation type="submission" date="2019-07" db="EMBL/GenBank/DDBJ databases">
        <title>Whole genome shotgun sequence of Aliivibrio fischeri NBRC 101058.</title>
        <authorList>
            <person name="Hosoyama A."/>
            <person name="Uohara A."/>
            <person name="Ohji S."/>
            <person name="Ichikawa N."/>
        </authorList>
    </citation>
    <scope>NUCLEOTIDE SEQUENCE [LARGE SCALE GENOMIC DNA]</scope>
    <source>
        <strain evidence="11 12">NBRC 101058</strain>
    </source>
</reference>
<evidence type="ECO:0000259" key="10">
    <source>
        <dbReference type="Pfam" id="PF19425"/>
    </source>
</evidence>
<dbReference type="Proteomes" id="UP000321787">
    <property type="component" value="Unassembled WGS sequence"/>
</dbReference>
<evidence type="ECO:0000256" key="7">
    <source>
        <dbReference type="ARBA" id="ARBA00023049"/>
    </source>
</evidence>
<dbReference type="RefSeq" id="WP_146860565.1">
    <property type="nucleotide sequence ID" value="NZ_BJTZ01000001.1"/>
</dbReference>
<feature type="transmembrane region" description="Helical" evidence="8">
    <location>
        <begin position="15"/>
        <end position="35"/>
    </location>
</feature>
<evidence type="ECO:0000259" key="9">
    <source>
        <dbReference type="Pfam" id="PF01551"/>
    </source>
</evidence>
<dbReference type="InterPro" id="IPR011055">
    <property type="entry name" value="Dup_hybrid_motif"/>
</dbReference>
<dbReference type="AlphaFoldDB" id="A0A510UBX0"/>
<dbReference type="CDD" id="cd12797">
    <property type="entry name" value="M23_peptidase"/>
    <property type="match status" value="1"/>
</dbReference>
<evidence type="ECO:0000256" key="5">
    <source>
        <dbReference type="ARBA" id="ARBA00022801"/>
    </source>
</evidence>
<dbReference type="GO" id="GO:0004222">
    <property type="term" value="F:metalloendopeptidase activity"/>
    <property type="evidence" value="ECO:0007669"/>
    <property type="project" value="TreeGrafter"/>
</dbReference>
<evidence type="ECO:0000256" key="8">
    <source>
        <dbReference type="SAM" id="Phobius"/>
    </source>
</evidence>
<organism evidence="11 12">
    <name type="scientific">Aliivibrio fischeri</name>
    <name type="common">Vibrio fischeri</name>
    <dbReference type="NCBI Taxonomy" id="668"/>
    <lineage>
        <taxon>Bacteria</taxon>
        <taxon>Pseudomonadati</taxon>
        <taxon>Pseudomonadota</taxon>
        <taxon>Gammaproteobacteria</taxon>
        <taxon>Vibrionales</taxon>
        <taxon>Vibrionaceae</taxon>
        <taxon>Aliivibrio</taxon>
    </lineage>
</organism>
<dbReference type="GO" id="GO:0046872">
    <property type="term" value="F:metal ion binding"/>
    <property type="evidence" value="ECO:0007669"/>
    <property type="project" value="UniProtKB-KW"/>
</dbReference>
<dbReference type="GO" id="GO:0030313">
    <property type="term" value="C:cell envelope"/>
    <property type="evidence" value="ECO:0007669"/>
    <property type="project" value="UniProtKB-SubCell"/>
</dbReference>
<dbReference type="PANTHER" id="PTHR21666">
    <property type="entry name" value="PEPTIDASE-RELATED"/>
    <property type="match status" value="1"/>
</dbReference>
<dbReference type="InterPro" id="IPR045834">
    <property type="entry name" value="Csd3_N2"/>
</dbReference>
<evidence type="ECO:0000313" key="12">
    <source>
        <dbReference type="Proteomes" id="UP000321787"/>
    </source>
</evidence>
<keyword evidence="7" id="KW-0482">Metalloprotease</keyword>
<dbReference type="EMBL" id="BJTZ01000001">
    <property type="protein sequence ID" value="GEK12072.1"/>
    <property type="molecule type" value="Genomic_DNA"/>
</dbReference>
<evidence type="ECO:0000256" key="4">
    <source>
        <dbReference type="ARBA" id="ARBA00022723"/>
    </source>
</evidence>
<proteinExistence type="predicted"/>
<dbReference type="Gene3D" id="3.10.450.350">
    <property type="match status" value="1"/>
</dbReference>
<dbReference type="Pfam" id="PF01551">
    <property type="entry name" value="Peptidase_M23"/>
    <property type="match status" value="1"/>
</dbReference>
<evidence type="ECO:0000313" key="11">
    <source>
        <dbReference type="EMBL" id="GEK12072.1"/>
    </source>
</evidence>
<keyword evidence="5" id="KW-0378">Hydrolase</keyword>
<comment type="cofactor">
    <cofactor evidence="1">
        <name>Zn(2+)</name>
        <dbReference type="ChEBI" id="CHEBI:29105"/>
    </cofactor>
</comment>
<dbReference type="GO" id="GO:0006508">
    <property type="term" value="P:proteolysis"/>
    <property type="evidence" value="ECO:0007669"/>
    <property type="project" value="UniProtKB-KW"/>
</dbReference>
<keyword evidence="8" id="KW-1133">Transmembrane helix</keyword>
<evidence type="ECO:0000256" key="6">
    <source>
        <dbReference type="ARBA" id="ARBA00022833"/>
    </source>
</evidence>
<name>A0A510UBX0_ALIFS</name>
<keyword evidence="3" id="KW-0645">Protease</keyword>
<dbReference type="InterPro" id="IPR016047">
    <property type="entry name" value="M23ase_b-sheet_dom"/>
</dbReference>
<comment type="subcellular location">
    <subcellularLocation>
        <location evidence="2">Cell envelope</location>
    </subcellularLocation>
</comment>
<keyword evidence="6" id="KW-0862">Zinc</keyword>
<keyword evidence="8" id="KW-0812">Transmembrane</keyword>
<evidence type="ECO:0000256" key="2">
    <source>
        <dbReference type="ARBA" id="ARBA00004196"/>
    </source>
</evidence>
<protein>
    <submittedName>
        <fullName evidence="11">Uncharacterized protein</fullName>
    </submittedName>
</protein>
<comment type="caution">
    <text evidence="11">The sequence shown here is derived from an EMBL/GenBank/DDBJ whole genome shotgun (WGS) entry which is preliminary data.</text>
</comment>
<evidence type="ECO:0000256" key="1">
    <source>
        <dbReference type="ARBA" id="ARBA00001947"/>
    </source>
</evidence>
<accession>A0A510UBX0</accession>
<evidence type="ECO:0000256" key="3">
    <source>
        <dbReference type="ARBA" id="ARBA00022670"/>
    </source>
</evidence>
<gene>
    <name evidence="11" type="ORF">AFI02nite_01080</name>
</gene>
<dbReference type="SUPFAM" id="SSF51261">
    <property type="entry name" value="Duplicated hybrid motif"/>
    <property type="match status" value="1"/>
</dbReference>
<dbReference type="Gene3D" id="2.70.70.10">
    <property type="entry name" value="Glucose Permease (Domain IIA)"/>
    <property type="match status" value="1"/>
</dbReference>
<keyword evidence="4" id="KW-0479">Metal-binding</keyword>